<keyword evidence="2" id="KW-1185">Reference proteome</keyword>
<evidence type="ECO:0000313" key="2">
    <source>
        <dbReference type="Proteomes" id="UP000828941"/>
    </source>
</evidence>
<comment type="caution">
    <text evidence="1">The sequence shown here is derived from an EMBL/GenBank/DDBJ whole genome shotgun (WGS) entry which is preliminary data.</text>
</comment>
<reference evidence="1 2" key="1">
    <citation type="journal article" date="2022" name="DNA Res.">
        <title>Chromosomal-level genome assembly of the orchid tree Bauhinia variegata (Leguminosae; Cercidoideae) supports the allotetraploid origin hypothesis of Bauhinia.</title>
        <authorList>
            <person name="Zhong Y."/>
            <person name="Chen Y."/>
            <person name="Zheng D."/>
            <person name="Pang J."/>
            <person name="Liu Y."/>
            <person name="Luo S."/>
            <person name="Meng S."/>
            <person name="Qian L."/>
            <person name="Wei D."/>
            <person name="Dai S."/>
            <person name="Zhou R."/>
        </authorList>
    </citation>
    <scope>NUCLEOTIDE SEQUENCE [LARGE SCALE GENOMIC DNA]</scope>
    <source>
        <strain evidence="1">BV-YZ2020</strain>
    </source>
</reference>
<dbReference type="Proteomes" id="UP000828941">
    <property type="component" value="Chromosome 1"/>
</dbReference>
<gene>
    <name evidence="1" type="ORF">L6164_000742</name>
</gene>
<organism evidence="1 2">
    <name type="scientific">Bauhinia variegata</name>
    <name type="common">Purple orchid tree</name>
    <name type="synonym">Phanera variegata</name>
    <dbReference type="NCBI Taxonomy" id="167791"/>
    <lineage>
        <taxon>Eukaryota</taxon>
        <taxon>Viridiplantae</taxon>
        <taxon>Streptophyta</taxon>
        <taxon>Embryophyta</taxon>
        <taxon>Tracheophyta</taxon>
        <taxon>Spermatophyta</taxon>
        <taxon>Magnoliopsida</taxon>
        <taxon>eudicotyledons</taxon>
        <taxon>Gunneridae</taxon>
        <taxon>Pentapetalae</taxon>
        <taxon>rosids</taxon>
        <taxon>fabids</taxon>
        <taxon>Fabales</taxon>
        <taxon>Fabaceae</taxon>
        <taxon>Cercidoideae</taxon>
        <taxon>Cercideae</taxon>
        <taxon>Bauhiniinae</taxon>
        <taxon>Bauhinia</taxon>
    </lineage>
</organism>
<sequence>MDILITIGEKIGESAVAAVARQVGYLIFFGRNVKNLKSQADELKKAKERVQHDINEASWNAQEIENDVNDWLNKVDVAVAEAEVIYGDKGKGSCLHLWQRHQISRKASKMTQEMAEIQTKGKFDRVGYRDAPQALRIAESVKDYKALESRTNTIKEIMETLKDSSIHTIGVWGTGGVGKTTLAKEVQRQSKEKNLFDAVVMTTITDNPSVERVQKEIADYLGLTFNVSSEEGRADLLKRRIKKEKSILVIVDDIWEGFELGPFGIPLGDEHKGCKLLLTSRNLDFLTSKMEIQKGFQLDLLKENEALSLFEKMAGDVVKDRQDIATEIVKRCEGLPILIVPLAKALRNKDVYAWKDALTKLESFDKQGVHQKLHSAVELSYNNLESEEKSLFLLIALQGRYYLYKYDLLIFSVGLSIFEGVKTLEDARNRLHTLTNELKDKSLLIEDAKRWVAIHDVFRKAAVSLATKDKTVFSLKVYSELEEWPGWDDLQKCKQIFLPWCYMPPLPEKLESPELEVLALENPGSYMPMTDSFFEETRNLKVLDICGMDCTPKPPTSLVFLQKLTALYLYQCNLEDIAMVGELTNLKILSLSKSYIQELPREIGKLHQLRLLDMDACYYLKVIPRDVLSNLTSLEEFYVGNGFVSWEVEVEGKKNASLNELGELKHHLTSIDLPVPDANVWPVDLFFEKLERFRIFIGDAWSWGGVYESKTLKLKLNRSIQSERGIKTMLKHVDDLSLDELNGVKDVLYDLHGGGFPLLNHLTVQNNGEIETIAASSGRPLHAFPNLETLSLYNLSNLEHISHGSLTQDSFCKLKIIKVQECHKLKCLFISSMSKAFSSLVEIEVSKCSLLETLVLSEEAEFSELHSLMIEGLPALISFSSSEAKQINGGDNLSSFLVPLFNEKGSFPKLETMIISQIVGLTTIWNQQVNTNSFCKLKSIEIKYCEKLVTIFPASIVINLHELEILTISNCNSLEVIFELQEPSDKISSTEKSLQLKSLSIVQLPKLKQIWNNTNVHGTFNFENLEKVNVEDCPMLSYVFPVSVAKHLKQMKDLTIQNSPTTDLYGLKGGS</sequence>
<dbReference type="EMBL" id="CM039426">
    <property type="protein sequence ID" value="KAI4356749.1"/>
    <property type="molecule type" value="Genomic_DNA"/>
</dbReference>
<accession>A0ACB9Q9I0</accession>
<proteinExistence type="predicted"/>
<evidence type="ECO:0000313" key="1">
    <source>
        <dbReference type="EMBL" id="KAI4356749.1"/>
    </source>
</evidence>
<protein>
    <submittedName>
        <fullName evidence="1">Uncharacterized protein</fullName>
    </submittedName>
</protein>
<name>A0ACB9Q9I0_BAUVA</name>